<dbReference type="Proteomes" id="UP000717981">
    <property type="component" value="Unassembled WGS sequence"/>
</dbReference>
<accession>A0A921P4W2</accession>
<dbReference type="AlphaFoldDB" id="A0A921P4W2"/>
<evidence type="ECO:0000313" key="2">
    <source>
        <dbReference type="EMBL" id="KAF1690908.1"/>
    </source>
</evidence>
<comment type="caution">
    <text evidence="2">The sequence shown here is derived from an EMBL/GenBank/DDBJ whole genome shotgun (WGS) entry which is preliminary data.</text>
</comment>
<proteinExistence type="predicted"/>
<organism evidence="2 3">
    <name type="scientific">Pseudoxanthomonas taiwanensis</name>
    <dbReference type="NCBI Taxonomy" id="176598"/>
    <lineage>
        <taxon>Bacteria</taxon>
        <taxon>Pseudomonadati</taxon>
        <taxon>Pseudomonadota</taxon>
        <taxon>Gammaproteobacteria</taxon>
        <taxon>Lysobacterales</taxon>
        <taxon>Lysobacteraceae</taxon>
        <taxon>Pseudoxanthomonas</taxon>
    </lineage>
</organism>
<name>A0A921P4W2_9GAMM</name>
<keyword evidence="1" id="KW-0812">Transmembrane</keyword>
<sequence length="108" mass="11901">MHTPRDPTSISLLTYAWVIALSSFGGLASFLGKYRRGEVRAINITELVGELVISAFAGIITYYLCTWSQLDPMLTAALVGICGHMGSRAVLLAEQRLRRMFDRMGPHA</sequence>
<feature type="transmembrane region" description="Helical" evidence="1">
    <location>
        <begin position="44"/>
        <end position="64"/>
    </location>
</feature>
<protein>
    <recommendedName>
        <fullName evidence="4">LydA family holin superfamily III</fullName>
    </recommendedName>
</protein>
<evidence type="ECO:0000256" key="1">
    <source>
        <dbReference type="SAM" id="Phobius"/>
    </source>
</evidence>
<gene>
    <name evidence="2" type="ORF">CR938_00045</name>
</gene>
<dbReference type="OrthoDB" id="6555944at2"/>
<evidence type="ECO:0000313" key="3">
    <source>
        <dbReference type="Proteomes" id="UP000717981"/>
    </source>
</evidence>
<evidence type="ECO:0008006" key="4">
    <source>
        <dbReference type="Google" id="ProtNLM"/>
    </source>
</evidence>
<dbReference type="Pfam" id="PF16083">
    <property type="entry name" value="Phage_holin_3_3"/>
    <property type="match status" value="1"/>
</dbReference>
<dbReference type="InterPro" id="IPR032126">
    <property type="entry name" value="LydA_holin"/>
</dbReference>
<dbReference type="RefSeq" id="WP_162123036.1">
    <property type="nucleotide sequence ID" value="NZ_PDWK01000001.1"/>
</dbReference>
<keyword evidence="1" id="KW-1133">Transmembrane helix</keyword>
<keyword evidence="1" id="KW-0472">Membrane</keyword>
<keyword evidence="3" id="KW-1185">Reference proteome</keyword>
<feature type="transmembrane region" description="Helical" evidence="1">
    <location>
        <begin position="12"/>
        <end position="32"/>
    </location>
</feature>
<dbReference type="EMBL" id="PDWK01000001">
    <property type="protein sequence ID" value="KAF1690908.1"/>
    <property type="molecule type" value="Genomic_DNA"/>
</dbReference>
<reference evidence="2" key="1">
    <citation type="submission" date="2017-10" db="EMBL/GenBank/DDBJ databases">
        <title>Whole genome sequencing of members of genus Pseudoxanthomonas.</title>
        <authorList>
            <person name="Kumar S."/>
            <person name="Bansal K."/>
            <person name="Kaur A."/>
            <person name="Patil P."/>
            <person name="Sharma S."/>
            <person name="Patil P.B."/>
        </authorList>
    </citation>
    <scope>NUCLEOTIDE SEQUENCE</scope>
    <source>
        <strain evidence="2">DSM 22914</strain>
    </source>
</reference>
<feature type="transmembrane region" description="Helical" evidence="1">
    <location>
        <begin position="76"/>
        <end position="93"/>
    </location>
</feature>